<feature type="compositionally biased region" description="Gly residues" evidence="1">
    <location>
        <begin position="392"/>
        <end position="411"/>
    </location>
</feature>
<feature type="compositionally biased region" description="Low complexity" evidence="1">
    <location>
        <begin position="846"/>
        <end position="856"/>
    </location>
</feature>
<feature type="non-terminal residue" evidence="3">
    <location>
        <position position="1"/>
    </location>
</feature>
<dbReference type="GO" id="GO:0000932">
    <property type="term" value="C:P-body"/>
    <property type="evidence" value="ECO:0007669"/>
    <property type="project" value="TreeGrafter"/>
</dbReference>
<dbReference type="InterPro" id="IPR036397">
    <property type="entry name" value="RNaseH_sf"/>
</dbReference>
<feature type="region of interest" description="Disordered" evidence="1">
    <location>
        <begin position="845"/>
        <end position="900"/>
    </location>
</feature>
<name>A0AAD3HRX5_9CHLO</name>
<dbReference type="GO" id="GO:0000289">
    <property type="term" value="P:nuclear-transcribed mRNA poly(A) tail shortening"/>
    <property type="evidence" value="ECO:0007669"/>
    <property type="project" value="TreeGrafter"/>
</dbReference>
<dbReference type="InterPro" id="IPR028881">
    <property type="entry name" value="PAN2_UCH_dom"/>
</dbReference>
<feature type="domain" description="Exonuclease" evidence="2">
    <location>
        <begin position="707"/>
        <end position="923"/>
    </location>
</feature>
<accession>A0AAD3HRX5</accession>
<feature type="compositionally biased region" description="Low complexity" evidence="1">
    <location>
        <begin position="545"/>
        <end position="555"/>
    </location>
</feature>
<reference evidence="3 4" key="1">
    <citation type="journal article" date="2021" name="Sci. Rep.">
        <title>Genome sequencing of the multicellular alga Astrephomene provides insights into convergent evolution of germ-soma differentiation.</title>
        <authorList>
            <person name="Yamashita S."/>
            <person name="Yamamoto K."/>
            <person name="Matsuzaki R."/>
            <person name="Suzuki S."/>
            <person name="Yamaguchi H."/>
            <person name="Hirooka S."/>
            <person name="Minakuchi Y."/>
            <person name="Miyagishima S."/>
            <person name="Kawachi M."/>
            <person name="Toyoda A."/>
            <person name="Nozaki H."/>
        </authorList>
    </citation>
    <scope>NUCLEOTIDE SEQUENCE [LARGE SCALE GENOMIC DNA]</scope>
    <source>
        <strain evidence="3 4">NIES-4017</strain>
    </source>
</reference>
<dbReference type="AlphaFoldDB" id="A0AAD3HRX5"/>
<feature type="region of interest" description="Disordered" evidence="1">
    <location>
        <begin position="97"/>
        <end position="117"/>
    </location>
</feature>
<feature type="compositionally biased region" description="Basic residues" evidence="1">
    <location>
        <begin position="858"/>
        <end position="888"/>
    </location>
</feature>
<comment type="caution">
    <text evidence="3">The sequence shown here is derived from an EMBL/GenBank/DDBJ whole genome shotgun (WGS) entry which is preliminary data.</text>
</comment>
<feature type="region of interest" description="Disordered" evidence="1">
    <location>
        <begin position="381"/>
        <end position="411"/>
    </location>
</feature>
<feature type="region of interest" description="Disordered" evidence="1">
    <location>
        <begin position="1"/>
        <end position="31"/>
    </location>
</feature>
<dbReference type="Proteomes" id="UP001054857">
    <property type="component" value="Unassembled WGS sequence"/>
</dbReference>
<dbReference type="SMART" id="SM00479">
    <property type="entry name" value="EXOIII"/>
    <property type="match status" value="1"/>
</dbReference>
<evidence type="ECO:0000313" key="3">
    <source>
        <dbReference type="EMBL" id="GFR50706.1"/>
    </source>
</evidence>
<dbReference type="Pfam" id="PF00929">
    <property type="entry name" value="RNase_T"/>
    <property type="match status" value="1"/>
</dbReference>
<dbReference type="GO" id="GO:0003676">
    <property type="term" value="F:nucleic acid binding"/>
    <property type="evidence" value="ECO:0007669"/>
    <property type="project" value="InterPro"/>
</dbReference>
<dbReference type="InterPro" id="IPR012337">
    <property type="entry name" value="RNaseH-like_sf"/>
</dbReference>
<dbReference type="GO" id="GO:0031251">
    <property type="term" value="C:PAN complex"/>
    <property type="evidence" value="ECO:0007669"/>
    <property type="project" value="TreeGrafter"/>
</dbReference>
<dbReference type="Gene3D" id="3.30.420.10">
    <property type="entry name" value="Ribonuclease H-like superfamily/Ribonuclease H"/>
    <property type="match status" value="1"/>
</dbReference>
<organism evidence="3 4">
    <name type="scientific">Astrephomene gubernaculifera</name>
    <dbReference type="NCBI Taxonomy" id="47775"/>
    <lineage>
        <taxon>Eukaryota</taxon>
        <taxon>Viridiplantae</taxon>
        <taxon>Chlorophyta</taxon>
        <taxon>core chlorophytes</taxon>
        <taxon>Chlorophyceae</taxon>
        <taxon>CS clade</taxon>
        <taxon>Chlamydomonadales</taxon>
        <taxon>Astrephomenaceae</taxon>
        <taxon>Astrephomene</taxon>
    </lineage>
</organism>
<protein>
    <recommendedName>
        <fullName evidence="2">Exonuclease domain-containing protein</fullName>
    </recommendedName>
</protein>
<dbReference type="SUPFAM" id="SSF53098">
    <property type="entry name" value="Ribonuclease H-like"/>
    <property type="match status" value="1"/>
</dbReference>
<sequence>SRFVMEQLHRDASNARTPAPGPFRSGISPQPAPANAALAPALEALMGIAFRLRMTSLTEGGGESVRDARAFQVDLQYPASRDKAARAAEEARQLGLNRLPGGAGGQQDDPSPGSVPPFSELLRRSLLAASATRAWVNAERGYALVRKVRVPVSLPPLLTVNVAVGDSEEAEWWLPARGADGVIPPGEAHRMAWALAILSRPAQWEVEVHQADTAAQLYEQLGASLYEPGVVSCVYELCGAVFQIRDFDDVADPGASSSSAPRPGAKPQQGHLVSMIKVPQQYWDEQPEPRLSKPPQGSMAAFVTPRPGVLTATTTTVVTAAATATAGARRPSHGSAGGGAAAAPASATVTATAATTTTSVTSASATTAATAAVTATTTITAPSSLARTSRGNSGGGSRSRGSSGGSAGGGGSGSLSAAVLAGSYGISLPDNLDDIFASGLGLGPDSPVADGGAAVAAGAAAGAKGGSAAEGSAAASAPASTARGHPQGPEWVLFNDFSVFPNCQPHEVTATYCNQKLPCLLQYRSVPPPPHLAHLVPPAPPTPATAPTFAAAAASTPPPASKAPSQQPPHLAARTASGGGGSSNGKGGPQRPAASTNGTAAAAPSSSSSSSSSASPASPRLTPDQFRQLCSAPPLQGPMAGLPPFRFRPLDLSRLAPRPGLRFAIDAEFVASSPPESRAVVSVASAGDLSGLAGGGAGGGGGGVDLVQMKQSRLTLARVAVVVAEPGPLAGSCCVDDYVRAVEPVYDYLTRWSGIQPGDLDPAVSRHYTTTLKHTYLKLKYLLDCGCVFVGHDLRKDFRCLNMVVPPEQVIDTSELFRFRGGRKLSLRFLASFLLGACIQQGPAAGSGSPHMMGHHGPMGHHPHPHSHHPHPHHSHGHPHPHPQHPHAHAPQPPQQWMGGHDAIEDARTAMRLYHKYLELVASDSLQRVLHELYSW</sequence>
<evidence type="ECO:0000256" key="1">
    <source>
        <dbReference type="SAM" id="MobiDB-lite"/>
    </source>
</evidence>
<dbReference type="PANTHER" id="PTHR15728:SF0">
    <property type="entry name" value="PAN2-PAN3 DEADENYLATION COMPLEX CATALYTIC SUBUNIT PAN2"/>
    <property type="match status" value="1"/>
</dbReference>
<feature type="compositionally biased region" description="Low complexity" evidence="1">
    <location>
        <begin position="600"/>
        <end position="619"/>
    </location>
</feature>
<feature type="compositionally biased region" description="Gly residues" evidence="1">
    <location>
        <begin position="577"/>
        <end position="588"/>
    </location>
</feature>
<dbReference type="InterPro" id="IPR013520">
    <property type="entry name" value="Ribonucl_H"/>
</dbReference>
<dbReference type="PANTHER" id="PTHR15728">
    <property type="entry name" value="DEADENYLATION COMPLEX CATALYTIC SUBUNIT PAN2"/>
    <property type="match status" value="1"/>
</dbReference>
<feature type="region of interest" description="Disordered" evidence="1">
    <location>
        <begin position="532"/>
        <end position="638"/>
    </location>
</feature>
<evidence type="ECO:0000259" key="2">
    <source>
        <dbReference type="SMART" id="SM00479"/>
    </source>
</evidence>
<dbReference type="EMBL" id="BMAR01000040">
    <property type="protein sequence ID" value="GFR50706.1"/>
    <property type="molecule type" value="Genomic_DNA"/>
</dbReference>
<dbReference type="Gene3D" id="3.90.70.10">
    <property type="entry name" value="Cysteine proteinases"/>
    <property type="match status" value="1"/>
</dbReference>
<evidence type="ECO:0000313" key="4">
    <source>
        <dbReference type="Proteomes" id="UP001054857"/>
    </source>
</evidence>
<gene>
    <name evidence="3" type="ORF">Agub_g12963</name>
</gene>
<proteinExistence type="predicted"/>
<dbReference type="Pfam" id="PF13423">
    <property type="entry name" value="UCH_1"/>
    <property type="match status" value="1"/>
</dbReference>
<keyword evidence="4" id="KW-1185">Reference proteome</keyword>
<feature type="compositionally biased region" description="Pro residues" evidence="1">
    <location>
        <begin position="532"/>
        <end position="544"/>
    </location>
</feature>
<feature type="non-terminal residue" evidence="3">
    <location>
        <position position="936"/>
    </location>
</feature>
<dbReference type="GO" id="GO:0004535">
    <property type="term" value="F:poly(A)-specific ribonuclease activity"/>
    <property type="evidence" value="ECO:0007669"/>
    <property type="project" value="TreeGrafter"/>
</dbReference>
<dbReference type="InterPro" id="IPR050785">
    <property type="entry name" value="PAN2-PAN3_catalytic_subunit"/>
</dbReference>